<sequence>MSDILRVTILGCGSSPGTPRITGDWGACDPNNPRNRRLRAAALVQRISAGGTTNVLIDCGPDLRQQIISVGVSHLDAVLLTHAHADHIHGIDDLRSFALDCRRVVPVHADDATYSRVLEGFRYCFERAEGSSYPPIAVRRELYAGKPSTIDGLGGPVPFLPIRQIHGSIHSLGFRFSDFAYCSDVSDFPEAAVEALRGAQHIVIDCLQYKPHPSHLSVEQALGWLERLGASFGTFTHMHTPLDYERLCAELPPHIRPAYDGLVLEFPID</sequence>
<reference evidence="2 3" key="1">
    <citation type="submission" date="2019-09" db="EMBL/GenBank/DDBJ databases">
        <title>YIM 132180 draft genome.</title>
        <authorList>
            <person name="Zhang K."/>
        </authorList>
    </citation>
    <scope>NUCLEOTIDE SEQUENCE [LARGE SCALE GENOMIC DNA]</scope>
    <source>
        <strain evidence="2 3">YIM 132180</strain>
    </source>
</reference>
<dbReference type="AlphaFoldDB" id="A0A7V7PRW9"/>
<protein>
    <submittedName>
        <fullName evidence="2">MBL fold metallo-hydrolase</fullName>
    </submittedName>
</protein>
<keyword evidence="3" id="KW-1185">Reference proteome</keyword>
<evidence type="ECO:0000313" key="2">
    <source>
        <dbReference type="EMBL" id="KAB0681755.1"/>
    </source>
</evidence>
<dbReference type="GO" id="GO:0016787">
    <property type="term" value="F:hydrolase activity"/>
    <property type="evidence" value="ECO:0007669"/>
    <property type="project" value="UniProtKB-KW"/>
</dbReference>
<dbReference type="Gene3D" id="3.60.15.10">
    <property type="entry name" value="Ribonuclease Z/Hydroxyacylglutathione hydrolase-like"/>
    <property type="match status" value="1"/>
</dbReference>
<keyword evidence="2" id="KW-0378">Hydrolase</keyword>
<dbReference type="Proteomes" id="UP000432089">
    <property type="component" value="Unassembled WGS sequence"/>
</dbReference>
<evidence type="ECO:0000313" key="3">
    <source>
        <dbReference type="Proteomes" id="UP000432089"/>
    </source>
</evidence>
<evidence type="ECO:0000259" key="1">
    <source>
        <dbReference type="SMART" id="SM00849"/>
    </source>
</evidence>
<dbReference type="SUPFAM" id="SSF56281">
    <property type="entry name" value="Metallo-hydrolase/oxidoreductase"/>
    <property type="match status" value="1"/>
</dbReference>
<accession>A0A7V7PRW9</accession>
<dbReference type="PANTHER" id="PTHR42663">
    <property type="entry name" value="HYDROLASE C777.06C-RELATED-RELATED"/>
    <property type="match status" value="1"/>
</dbReference>
<dbReference type="InterPro" id="IPR036866">
    <property type="entry name" value="RibonucZ/Hydroxyglut_hydro"/>
</dbReference>
<dbReference type="InterPro" id="IPR001279">
    <property type="entry name" value="Metallo-B-lactamas"/>
</dbReference>
<dbReference type="Pfam" id="PF12706">
    <property type="entry name" value="Lactamase_B_2"/>
    <property type="match status" value="1"/>
</dbReference>
<gene>
    <name evidence="2" type="ORF">F6X38_02720</name>
</gene>
<organism evidence="2 3">
    <name type="scientific">Plantimonas leprariae</name>
    <dbReference type="NCBI Taxonomy" id="2615207"/>
    <lineage>
        <taxon>Bacteria</taxon>
        <taxon>Pseudomonadati</taxon>
        <taxon>Pseudomonadota</taxon>
        <taxon>Alphaproteobacteria</taxon>
        <taxon>Hyphomicrobiales</taxon>
        <taxon>Aurantimonadaceae</taxon>
        <taxon>Plantimonas</taxon>
    </lineage>
</organism>
<dbReference type="PANTHER" id="PTHR42663:SF6">
    <property type="entry name" value="HYDROLASE C777.06C-RELATED"/>
    <property type="match status" value="1"/>
</dbReference>
<dbReference type="SMART" id="SM00849">
    <property type="entry name" value="Lactamase_B"/>
    <property type="match status" value="1"/>
</dbReference>
<dbReference type="CDD" id="cd16279">
    <property type="entry name" value="metallo-hydrolase-like_MBL-fold"/>
    <property type="match status" value="1"/>
</dbReference>
<feature type="domain" description="Metallo-beta-lactamase" evidence="1">
    <location>
        <begin position="38"/>
        <end position="215"/>
    </location>
</feature>
<name>A0A7V7PRW9_9HYPH</name>
<comment type="caution">
    <text evidence="2">The sequence shown here is derived from an EMBL/GenBank/DDBJ whole genome shotgun (WGS) entry which is preliminary data.</text>
</comment>
<dbReference type="RefSeq" id="WP_150968015.1">
    <property type="nucleotide sequence ID" value="NZ_VZDO01000002.1"/>
</dbReference>
<proteinExistence type="predicted"/>
<dbReference type="EMBL" id="VZDO01000002">
    <property type="protein sequence ID" value="KAB0681755.1"/>
    <property type="molecule type" value="Genomic_DNA"/>
</dbReference>